<feature type="coiled-coil region" evidence="1">
    <location>
        <begin position="102"/>
        <end position="129"/>
    </location>
</feature>
<protein>
    <submittedName>
        <fullName evidence="2">Uncharacterized protein</fullName>
    </submittedName>
</protein>
<evidence type="ECO:0000256" key="1">
    <source>
        <dbReference type="SAM" id="Coils"/>
    </source>
</evidence>
<evidence type="ECO:0000313" key="2">
    <source>
        <dbReference type="EMBL" id="AGC35515.1"/>
    </source>
</evidence>
<dbReference type="EMBL" id="JX483873">
    <property type="protein sequence ID" value="AGC35515.1"/>
    <property type="molecule type" value="Genomic_DNA"/>
</dbReference>
<keyword evidence="3" id="KW-1185">Reference proteome</keyword>
<name>L7TK90_9CAUD</name>
<reference evidence="2 3" key="1">
    <citation type="journal article" date="2013" name="Appl. Environ. Microbiol.">
        <title>Narrow Host-Range Bacteriophages that Infect Rhizobium etli associate with Distinct Genomic Types.</title>
        <authorList>
            <person name="Santamaria R.I."/>
            <person name="Bustos P."/>
            <person name="Sepulveda-Robles O."/>
            <person name="Lozano L."/>
            <person name="Rodriguez C."/>
            <person name="Fernandez J.L."/>
            <person name="Juarez S."/>
            <person name="Kameyama L."/>
            <person name="Guarneros G."/>
            <person name="Davila G."/>
            <person name="Gonzalez V."/>
        </authorList>
    </citation>
    <scope>NUCLEOTIDE SEQUENCE [LARGE SCALE GENOMIC DNA]</scope>
</reference>
<keyword evidence="1" id="KW-0175">Coiled coil</keyword>
<accession>L7TK90</accession>
<evidence type="ECO:0000313" key="3">
    <source>
        <dbReference type="Proteomes" id="UP000011149"/>
    </source>
</evidence>
<feature type="coiled-coil region" evidence="1">
    <location>
        <begin position="157"/>
        <end position="189"/>
    </location>
</feature>
<gene>
    <name evidence="2" type="ORF">RHEph01_gp004</name>
</gene>
<proteinExistence type="predicted"/>
<organism evidence="2 3">
    <name type="scientific">Rhizobium phage RHEph01</name>
    <dbReference type="NCBI Taxonomy" id="1220601"/>
    <lineage>
        <taxon>Viruses</taxon>
        <taxon>Duplodnaviria</taxon>
        <taxon>Heunggongvirae</taxon>
        <taxon>Uroviricota</taxon>
        <taxon>Caudoviricetes</taxon>
        <taxon>Autographivirales</taxon>
        <taxon>Paadamvirus</taxon>
        <taxon>Paadamvirus RHEph01</taxon>
    </lineage>
</organism>
<dbReference type="Proteomes" id="UP000011149">
    <property type="component" value="Segment"/>
</dbReference>
<sequence>MKTVVSNDMVAHLWANQSQAHAKSGNGNLFFDGVTIYSYGHHFPIAKFITNEAGETAILFTTDRYSVTTSGHVSRVWRSINYGRGYTVFEIEKVGDSLDTNKERAFRKIAELLDKAKRARSRKDSLIAEAHSVAINLNRWAAFIGEPAPFPNADDLDETIRQALENERKRAEEARKRRAEEQAKRAAEVELLAAEWVAGGDIDGWRIRDSRYIRVRAKGDLMETSWGAHCPLKDAIAIFKIAAECRAGGYGFVPPRRIEAGSFALRHILDNGTIQVGCHTIEWQEAERLALELGVIEAPIAAKNVFVPRGWDMVEGGATAS</sequence>